<dbReference type="PANTHER" id="PTHR43755:SF1">
    <property type="entry name" value="FAD-DEPENDENT PYRIDINE NUCLEOTIDE-DISULPHIDE OXIDOREDUCTASE"/>
    <property type="match status" value="1"/>
</dbReference>
<dbReference type="PROSITE" id="PS51318">
    <property type="entry name" value="TAT"/>
    <property type="match status" value="1"/>
</dbReference>
<keyword evidence="2" id="KW-0274">FAD</keyword>
<dbReference type="InterPro" id="IPR016156">
    <property type="entry name" value="FAD/NAD-linked_Rdtase_dimer_sf"/>
</dbReference>
<dbReference type="InterPro" id="IPR015323">
    <property type="entry name" value="FlavoCytC_S_DH_flav-bd"/>
</dbReference>
<dbReference type="RefSeq" id="WP_096602883.1">
    <property type="nucleotide sequence ID" value="NZ_OBEN01000009.1"/>
</dbReference>
<keyword evidence="7" id="KW-1185">Reference proteome</keyword>
<gene>
    <name evidence="6" type="ORF">SAMN06265353_1457</name>
</gene>
<dbReference type="Pfam" id="PF07992">
    <property type="entry name" value="Pyr_redox_2"/>
    <property type="match status" value="1"/>
</dbReference>
<evidence type="ECO:0000313" key="6">
    <source>
        <dbReference type="EMBL" id="SNZ15813.1"/>
    </source>
</evidence>
<reference evidence="7" key="1">
    <citation type="submission" date="2017-09" db="EMBL/GenBank/DDBJ databases">
        <authorList>
            <person name="Varghese N."/>
            <person name="Submissions S."/>
        </authorList>
    </citation>
    <scope>NUCLEOTIDE SEQUENCE [LARGE SCALE GENOMIC DNA]</scope>
    <source>
        <strain evidence="7">DSM 2913</strain>
    </source>
</reference>
<protein>
    <submittedName>
        <fullName evidence="6">NADPH-dependent 2,4-dienoyl-CoA reductase, sulfur reductase</fullName>
    </submittedName>
</protein>
<feature type="domain" description="Flavocytochrome c sulphide dehydrogenase flavin-binding" evidence="4">
    <location>
        <begin position="359"/>
        <end position="417"/>
    </location>
</feature>
<keyword evidence="1" id="KW-0285">Flavoprotein</keyword>
<organism evidence="6 7">
    <name type="scientific">Hydrogenobacter hydrogenophilus</name>
    <dbReference type="NCBI Taxonomy" id="35835"/>
    <lineage>
        <taxon>Bacteria</taxon>
        <taxon>Pseudomonadati</taxon>
        <taxon>Aquificota</taxon>
        <taxon>Aquificia</taxon>
        <taxon>Aquificales</taxon>
        <taxon>Aquificaceae</taxon>
        <taxon>Hydrogenobacter</taxon>
    </lineage>
</organism>
<dbReference type="PANTHER" id="PTHR43755">
    <property type="match status" value="1"/>
</dbReference>
<dbReference type="Proteomes" id="UP000218627">
    <property type="component" value="Unassembled WGS sequence"/>
</dbReference>
<dbReference type="Gene3D" id="3.50.50.60">
    <property type="entry name" value="FAD/NAD(P)-binding domain"/>
    <property type="match status" value="2"/>
</dbReference>
<evidence type="ECO:0000259" key="3">
    <source>
        <dbReference type="Pfam" id="PF07992"/>
    </source>
</evidence>
<dbReference type="GO" id="GO:0016491">
    <property type="term" value="F:oxidoreductase activity"/>
    <property type="evidence" value="ECO:0007669"/>
    <property type="project" value="InterPro"/>
</dbReference>
<evidence type="ECO:0000256" key="1">
    <source>
        <dbReference type="ARBA" id="ARBA00022630"/>
    </source>
</evidence>
<evidence type="ECO:0000259" key="5">
    <source>
        <dbReference type="Pfam" id="PF21706"/>
    </source>
</evidence>
<accession>A0A285P3S9</accession>
<evidence type="ECO:0000313" key="7">
    <source>
        <dbReference type="Proteomes" id="UP000218627"/>
    </source>
</evidence>
<evidence type="ECO:0000259" key="4">
    <source>
        <dbReference type="Pfam" id="PF09242"/>
    </source>
</evidence>
<dbReference type="InterPro" id="IPR037092">
    <property type="entry name" value="FlavoCytC_S_DH_flav-bd_sf"/>
</dbReference>
<dbReference type="EMBL" id="OBEN01000009">
    <property type="protein sequence ID" value="SNZ15813.1"/>
    <property type="molecule type" value="Genomic_DNA"/>
</dbReference>
<dbReference type="SUPFAM" id="SSF55424">
    <property type="entry name" value="FAD/NAD-linked reductases, dimerisation (C-terminal) domain"/>
    <property type="match status" value="1"/>
</dbReference>
<dbReference type="InterPro" id="IPR052541">
    <property type="entry name" value="SQRD"/>
</dbReference>
<feature type="domain" description="FAD/NAD(P)-binding" evidence="3">
    <location>
        <begin position="39"/>
        <end position="140"/>
    </location>
</feature>
<dbReference type="Pfam" id="PF09242">
    <property type="entry name" value="FCSD-flav_bind"/>
    <property type="match status" value="1"/>
</dbReference>
<dbReference type="InterPro" id="IPR023753">
    <property type="entry name" value="FAD/NAD-binding_dom"/>
</dbReference>
<dbReference type="OrthoDB" id="9802771at2"/>
<name>A0A285P3S9_9AQUI</name>
<sequence>MSKKPSGVSRRDIIKTVAGLSLFPTIAFSKNQPKRGSAKVVIVGGGYGGVTAAKYLKKENPDLSVVLIEERPFFMSCPLSNHFLAGLMELTSLCFAYNTLEVKHGVKVITDKVIAIELDKKAVKTSQGYVNYDFLILSPGIDYDVEDKPFYSESLVYYPPAFKPGSEHIYLKKLLSEFEGGDIVITVPPPPYRCPPAPYERAALIANMIKRNKLKAHLYFIDANERPLINSEGFMSAYYDLYKDVATYVTSAEVKDVDVRKRIVKTSHGDFKFDIANIIPPMKANSILASAGLIKKKEKWVSVNPLTFETHMENVFVIGDACVSYLPKSGYAAHSEGKVVAKIISARLKGREVKEELLQMVCYAMVSDKEAIMTETSFKYEKDKGRFIPIHREDNQRRESTAKRYIEWAKGLWRDMFG</sequence>
<dbReference type="InterPro" id="IPR049386">
    <property type="entry name" value="FCSD_central"/>
</dbReference>
<evidence type="ECO:0000256" key="2">
    <source>
        <dbReference type="ARBA" id="ARBA00022827"/>
    </source>
</evidence>
<dbReference type="AlphaFoldDB" id="A0A285P3S9"/>
<dbReference type="InterPro" id="IPR006311">
    <property type="entry name" value="TAT_signal"/>
</dbReference>
<dbReference type="GO" id="GO:0050660">
    <property type="term" value="F:flavin adenine dinucleotide binding"/>
    <property type="evidence" value="ECO:0007669"/>
    <property type="project" value="InterPro"/>
</dbReference>
<feature type="domain" description="Sulfide dehydrogenase [flavocytochrome c] flavoprotein chain central" evidence="5">
    <location>
        <begin position="174"/>
        <end position="280"/>
    </location>
</feature>
<dbReference type="Gene3D" id="3.90.760.10">
    <property type="entry name" value="Flavocytochrome c sulphide dehydrogenase, flavin-binding domain"/>
    <property type="match status" value="1"/>
</dbReference>
<dbReference type="InterPro" id="IPR036188">
    <property type="entry name" value="FAD/NAD-bd_sf"/>
</dbReference>
<proteinExistence type="predicted"/>
<dbReference type="SUPFAM" id="SSF51905">
    <property type="entry name" value="FAD/NAD(P)-binding domain"/>
    <property type="match status" value="2"/>
</dbReference>
<dbReference type="Pfam" id="PF21706">
    <property type="entry name" value="FCSD_central"/>
    <property type="match status" value="1"/>
</dbReference>